<evidence type="ECO:0000313" key="9">
    <source>
        <dbReference type="Proteomes" id="UP000295573"/>
    </source>
</evidence>
<dbReference type="InterPro" id="IPR033116">
    <property type="entry name" value="TRYPSIN_SER"/>
</dbReference>
<evidence type="ECO:0000256" key="6">
    <source>
        <dbReference type="SAM" id="MobiDB-lite"/>
    </source>
</evidence>
<name>A0A4R2ISK5_9ACTN</name>
<feature type="region of interest" description="Disordered" evidence="6">
    <location>
        <begin position="37"/>
        <end position="87"/>
    </location>
</feature>
<evidence type="ECO:0000256" key="2">
    <source>
        <dbReference type="ARBA" id="ARBA00022670"/>
    </source>
</evidence>
<dbReference type="InterPro" id="IPR018114">
    <property type="entry name" value="TRYPSIN_HIS"/>
</dbReference>
<evidence type="ECO:0000256" key="1">
    <source>
        <dbReference type="ARBA" id="ARBA00007664"/>
    </source>
</evidence>
<dbReference type="EMBL" id="SLWR01000004">
    <property type="protein sequence ID" value="TCO48481.1"/>
    <property type="molecule type" value="Genomic_DNA"/>
</dbReference>
<reference evidence="8 9" key="1">
    <citation type="journal article" date="2015" name="Stand. Genomic Sci.">
        <title>Genomic Encyclopedia of Bacterial and Archaeal Type Strains, Phase III: the genomes of soil and plant-associated and newly described type strains.</title>
        <authorList>
            <person name="Whitman W.B."/>
            <person name="Woyke T."/>
            <person name="Klenk H.P."/>
            <person name="Zhou Y."/>
            <person name="Lilburn T.G."/>
            <person name="Beck B.J."/>
            <person name="De Vos P."/>
            <person name="Vandamme P."/>
            <person name="Eisen J.A."/>
            <person name="Garrity G."/>
            <person name="Hugenholtz P."/>
            <person name="Kyrpides N.C."/>
        </authorList>
    </citation>
    <scope>NUCLEOTIDE SEQUENCE [LARGE SCALE GENOMIC DNA]</scope>
    <source>
        <strain evidence="8 9">VKM Ac-2541</strain>
    </source>
</reference>
<comment type="caution">
    <text evidence="8">The sequence shown here is derived from an EMBL/GenBank/DDBJ whole genome shotgun (WGS) entry which is preliminary data.</text>
</comment>
<sequence length="450" mass="45208">MRLSATVPLLALGSVSLFAIGLTAGATGPATGVAGPSTGAAGPSTGAAGPSTGAAACSHASPSVSSVDSKRLSQPTSASDPRPLGESLGEGVSIAVRSLEPLDATGRPTSGLPYGLSRGVIGVVGSASSGFKVVVDQSVLDEKKYQAAMSRHLPAAGKQMVGLERSCRSAKSIAAAWNAVGARSWSTDAARTTFAADLDPVSEDIVVEYDKASTSAASLEGLRKLSGVHLVAGSLERTSRLSDTPKGGHWGGARITSTLKNCSAGFSVVRRSNGQRGAVTAGHCGGVGTVWKSGSNYYGTTSLRTNYPDYDQSLLTGSAYGPKIWTDGPGDAANTRTVTGGADPGIGTVVCQSGSFSTSLCGITVRSTSAKYCDTDGCTTYVIRATRGGQIAIVGGDSGGPVYTRPSGSTATIRGITFAGSGCASSRCTTLYAERYASISGHLGVTALTQ</sequence>
<gene>
    <name evidence="8" type="ORF">EV646_104301</name>
</gene>
<evidence type="ECO:0000256" key="5">
    <source>
        <dbReference type="ARBA" id="ARBA00023157"/>
    </source>
</evidence>
<feature type="signal peptide" evidence="7">
    <location>
        <begin position="1"/>
        <end position="19"/>
    </location>
</feature>
<dbReference type="GO" id="GO:0006508">
    <property type="term" value="P:proteolysis"/>
    <property type="evidence" value="ECO:0007669"/>
    <property type="project" value="UniProtKB-KW"/>
</dbReference>
<keyword evidence="5" id="KW-1015">Disulfide bond</keyword>
<dbReference type="InterPro" id="IPR043504">
    <property type="entry name" value="Peptidase_S1_PA_chymotrypsin"/>
</dbReference>
<keyword evidence="9" id="KW-1185">Reference proteome</keyword>
<dbReference type="AlphaFoldDB" id="A0A4R2ISK5"/>
<keyword evidence="2" id="KW-0645">Protease</keyword>
<comment type="similarity">
    <text evidence="1">Belongs to the peptidase S1 family.</text>
</comment>
<dbReference type="GO" id="GO:0004252">
    <property type="term" value="F:serine-type endopeptidase activity"/>
    <property type="evidence" value="ECO:0007669"/>
    <property type="project" value="InterPro"/>
</dbReference>
<dbReference type="PROSITE" id="PS00135">
    <property type="entry name" value="TRYPSIN_SER"/>
    <property type="match status" value="1"/>
</dbReference>
<dbReference type="PRINTS" id="PR00861">
    <property type="entry name" value="ALYTICPTASE"/>
</dbReference>
<evidence type="ECO:0000313" key="8">
    <source>
        <dbReference type="EMBL" id="TCO48481.1"/>
    </source>
</evidence>
<evidence type="ECO:0008006" key="10">
    <source>
        <dbReference type="Google" id="ProtNLM"/>
    </source>
</evidence>
<dbReference type="Proteomes" id="UP000295573">
    <property type="component" value="Unassembled WGS sequence"/>
</dbReference>
<keyword evidence="7" id="KW-0732">Signal</keyword>
<dbReference type="InterPro" id="IPR001316">
    <property type="entry name" value="Pept_S1A_streptogrisin"/>
</dbReference>
<keyword evidence="3" id="KW-0378">Hydrolase</keyword>
<evidence type="ECO:0000256" key="4">
    <source>
        <dbReference type="ARBA" id="ARBA00022825"/>
    </source>
</evidence>
<accession>A0A4R2ISK5</accession>
<evidence type="ECO:0000256" key="3">
    <source>
        <dbReference type="ARBA" id="ARBA00022801"/>
    </source>
</evidence>
<dbReference type="SUPFAM" id="SSF50494">
    <property type="entry name" value="Trypsin-like serine proteases"/>
    <property type="match status" value="1"/>
</dbReference>
<dbReference type="RefSeq" id="WP_241995916.1">
    <property type="nucleotide sequence ID" value="NZ_SLWR01000004.1"/>
</dbReference>
<feature type="compositionally biased region" description="Low complexity" evidence="6">
    <location>
        <begin position="37"/>
        <end position="67"/>
    </location>
</feature>
<dbReference type="PROSITE" id="PS00134">
    <property type="entry name" value="TRYPSIN_HIS"/>
    <property type="match status" value="1"/>
</dbReference>
<dbReference type="InterPro" id="IPR009003">
    <property type="entry name" value="Peptidase_S1_PA"/>
</dbReference>
<dbReference type="Gene3D" id="2.40.10.10">
    <property type="entry name" value="Trypsin-like serine proteases"/>
    <property type="match status" value="2"/>
</dbReference>
<feature type="chain" id="PRO_5039385047" description="Streptogrisin C" evidence="7">
    <location>
        <begin position="20"/>
        <end position="450"/>
    </location>
</feature>
<evidence type="ECO:0000256" key="7">
    <source>
        <dbReference type="SAM" id="SignalP"/>
    </source>
</evidence>
<keyword evidence="4" id="KW-0720">Serine protease</keyword>
<proteinExistence type="inferred from homology"/>
<protein>
    <recommendedName>
        <fullName evidence="10">Streptogrisin C</fullName>
    </recommendedName>
</protein>
<organism evidence="8 9">
    <name type="scientific">Kribbella antiqua</name>
    <dbReference type="NCBI Taxonomy" id="2512217"/>
    <lineage>
        <taxon>Bacteria</taxon>
        <taxon>Bacillati</taxon>
        <taxon>Actinomycetota</taxon>
        <taxon>Actinomycetes</taxon>
        <taxon>Propionibacteriales</taxon>
        <taxon>Kribbellaceae</taxon>
        <taxon>Kribbella</taxon>
    </lineage>
</organism>